<dbReference type="NCBIfam" id="TIGR00482">
    <property type="entry name" value="nicotinate (nicotinamide) nucleotide adenylyltransferase"/>
    <property type="match status" value="1"/>
</dbReference>
<dbReference type="PANTHER" id="PTHR39321:SF3">
    <property type="entry name" value="PHOSPHOPANTETHEINE ADENYLYLTRANSFERASE"/>
    <property type="match status" value="1"/>
</dbReference>
<dbReference type="PANTHER" id="PTHR39321">
    <property type="entry name" value="NICOTINATE-NUCLEOTIDE ADENYLYLTRANSFERASE-RELATED"/>
    <property type="match status" value="1"/>
</dbReference>
<protein>
    <recommendedName>
        <fullName evidence="3">nicotinate-nucleotide adenylyltransferase</fullName>
        <ecNumber evidence="3">2.7.7.18</ecNumber>
    </recommendedName>
</protein>
<keyword evidence="6 12" id="KW-0548">Nucleotidyltransferase</keyword>
<evidence type="ECO:0000259" key="11">
    <source>
        <dbReference type="Pfam" id="PF01467"/>
    </source>
</evidence>
<evidence type="ECO:0000256" key="4">
    <source>
        <dbReference type="ARBA" id="ARBA00022642"/>
    </source>
</evidence>
<comment type="function">
    <text evidence="1">Catalyzes the reversible adenylation of nicotinate mononucleotide (NaMN) to nicotinic acid adenine dinucleotide (NaAD).</text>
</comment>
<accession>A0A7C5HRY0</accession>
<dbReference type="EMBL" id="DRTH01000078">
    <property type="protein sequence ID" value="HHF08407.1"/>
    <property type="molecule type" value="Genomic_DNA"/>
</dbReference>
<dbReference type="GO" id="GO:0004515">
    <property type="term" value="F:nicotinate-nucleotide adenylyltransferase activity"/>
    <property type="evidence" value="ECO:0007669"/>
    <property type="project" value="UniProtKB-EC"/>
</dbReference>
<dbReference type="InterPro" id="IPR014729">
    <property type="entry name" value="Rossmann-like_a/b/a_fold"/>
</dbReference>
<comment type="catalytic activity">
    <reaction evidence="10">
        <text>nicotinate beta-D-ribonucleotide + ATP + H(+) = deamido-NAD(+) + diphosphate</text>
        <dbReference type="Rhea" id="RHEA:22860"/>
        <dbReference type="ChEBI" id="CHEBI:15378"/>
        <dbReference type="ChEBI" id="CHEBI:30616"/>
        <dbReference type="ChEBI" id="CHEBI:33019"/>
        <dbReference type="ChEBI" id="CHEBI:57502"/>
        <dbReference type="ChEBI" id="CHEBI:58437"/>
        <dbReference type="EC" id="2.7.7.18"/>
    </reaction>
</comment>
<feature type="domain" description="Cytidyltransferase-like" evidence="11">
    <location>
        <begin position="2"/>
        <end position="135"/>
    </location>
</feature>
<dbReference type="CDD" id="cd02165">
    <property type="entry name" value="NMNAT"/>
    <property type="match status" value="1"/>
</dbReference>
<evidence type="ECO:0000256" key="5">
    <source>
        <dbReference type="ARBA" id="ARBA00022679"/>
    </source>
</evidence>
<dbReference type="Pfam" id="PF01467">
    <property type="entry name" value="CTP_transf_like"/>
    <property type="match status" value="1"/>
</dbReference>
<proteinExistence type="predicted"/>
<dbReference type="SUPFAM" id="SSF52374">
    <property type="entry name" value="Nucleotidylyl transferase"/>
    <property type="match status" value="1"/>
</dbReference>
<evidence type="ECO:0000256" key="2">
    <source>
        <dbReference type="ARBA" id="ARBA00005019"/>
    </source>
</evidence>
<keyword evidence="4" id="KW-0662">Pyridine nucleotide biosynthesis</keyword>
<feature type="non-terminal residue" evidence="12">
    <location>
        <position position="1"/>
    </location>
</feature>
<evidence type="ECO:0000256" key="6">
    <source>
        <dbReference type="ARBA" id="ARBA00022695"/>
    </source>
</evidence>
<reference evidence="12" key="1">
    <citation type="journal article" date="2020" name="mSystems">
        <title>Genome- and Community-Level Interaction Insights into Carbon Utilization and Element Cycling Functions of Hydrothermarchaeota in Hydrothermal Sediment.</title>
        <authorList>
            <person name="Zhou Z."/>
            <person name="Liu Y."/>
            <person name="Xu W."/>
            <person name="Pan J."/>
            <person name="Luo Z.H."/>
            <person name="Li M."/>
        </authorList>
    </citation>
    <scope>NUCLEOTIDE SEQUENCE [LARGE SCALE GENOMIC DNA]</scope>
    <source>
        <strain evidence="12">HyVt-80</strain>
    </source>
</reference>
<organism evidence="12">
    <name type="scientific">Kosmotoga arenicorallina</name>
    <dbReference type="NCBI Taxonomy" id="688066"/>
    <lineage>
        <taxon>Bacteria</taxon>
        <taxon>Thermotogati</taxon>
        <taxon>Thermotogota</taxon>
        <taxon>Thermotogae</taxon>
        <taxon>Kosmotogales</taxon>
        <taxon>Kosmotogaceae</taxon>
        <taxon>Kosmotoga</taxon>
    </lineage>
</organism>
<evidence type="ECO:0000256" key="3">
    <source>
        <dbReference type="ARBA" id="ARBA00012389"/>
    </source>
</evidence>
<keyword evidence="8" id="KW-0067">ATP-binding</keyword>
<name>A0A7C5HRY0_9BACT</name>
<dbReference type="GO" id="GO:0009435">
    <property type="term" value="P:NAD+ biosynthetic process"/>
    <property type="evidence" value="ECO:0007669"/>
    <property type="project" value="UniProtKB-UniPathway"/>
</dbReference>
<evidence type="ECO:0000256" key="10">
    <source>
        <dbReference type="ARBA" id="ARBA00048721"/>
    </source>
</evidence>
<comment type="pathway">
    <text evidence="2">Cofactor biosynthesis; NAD(+) biosynthesis; deamido-NAD(+) from nicotinate D-ribonucleotide: step 1/1.</text>
</comment>
<dbReference type="InterPro" id="IPR004821">
    <property type="entry name" value="Cyt_trans-like"/>
</dbReference>
<dbReference type="UniPathway" id="UPA00253">
    <property type="reaction ID" value="UER00332"/>
</dbReference>
<evidence type="ECO:0000256" key="7">
    <source>
        <dbReference type="ARBA" id="ARBA00022741"/>
    </source>
</evidence>
<keyword evidence="9" id="KW-0520">NAD</keyword>
<evidence type="ECO:0000256" key="8">
    <source>
        <dbReference type="ARBA" id="ARBA00022840"/>
    </source>
</evidence>
<dbReference type="Proteomes" id="UP000886129">
    <property type="component" value="Unassembled WGS sequence"/>
</dbReference>
<dbReference type="Gene3D" id="3.40.50.620">
    <property type="entry name" value="HUPs"/>
    <property type="match status" value="1"/>
</dbReference>
<evidence type="ECO:0000256" key="9">
    <source>
        <dbReference type="ARBA" id="ARBA00023027"/>
    </source>
</evidence>
<sequence length="162" mass="19036">YIIPAFNPPHKERVKASFNKRVEWLRKAFTSEKRAVISTYEAEKGGPSYTIDTVRHFSKKHGTPPYLILGEDSLKNIKSWYRFQELLKEAFIVVYPRYKRRASYAYDSLKSYEKRGIIFLNAPLIQLSATEIRHRVETKKSILGMVPESILLEVIAFYERNF</sequence>
<dbReference type="EC" id="2.7.7.18" evidence="3"/>
<dbReference type="AlphaFoldDB" id="A0A7C5HRY0"/>
<evidence type="ECO:0000256" key="1">
    <source>
        <dbReference type="ARBA" id="ARBA00002324"/>
    </source>
</evidence>
<dbReference type="InterPro" id="IPR005248">
    <property type="entry name" value="NadD/NMNAT"/>
</dbReference>
<keyword evidence="7" id="KW-0547">Nucleotide-binding</keyword>
<evidence type="ECO:0000313" key="12">
    <source>
        <dbReference type="EMBL" id="HHF08407.1"/>
    </source>
</evidence>
<dbReference type="GO" id="GO:0005524">
    <property type="term" value="F:ATP binding"/>
    <property type="evidence" value="ECO:0007669"/>
    <property type="project" value="UniProtKB-KW"/>
</dbReference>
<gene>
    <name evidence="12" type="primary">nadD</name>
    <name evidence="12" type="ORF">ENL26_01370</name>
</gene>
<keyword evidence="5" id="KW-0808">Transferase</keyword>
<comment type="caution">
    <text evidence="12">The sequence shown here is derived from an EMBL/GenBank/DDBJ whole genome shotgun (WGS) entry which is preliminary data.</text>
</comment>